<dbReference type="GO" id="GO:0003677">
    <property type="term" value="F:DNA binding"/>
    <property type="evidence" value="ECO:0007669"/>
    <property type="project" value="InterPro"/>
</dbReference>
<dbReference type="Pfam" id="PF02452">
    <property type="entry name" value="PemK_toxin"/>
    <property type="match status" value="1"/>
</dbReference>
<proteinExistence type="predicted"/>
<dbReference type="AlphaFoldDB" id="S4XCY1"/>
<dbReference type="InterPro" id="IPR003477">
    <property type="entry name" value="PemK-like"/>
</dbReference>
<keyword evidence="2" id="KW-1185">Reference proteome</keyword>
<evidence type="ECO:0000313" key="1">
    <source>
        <dbReference type="EMBL" id="AGP30399.1"/>
    </source>
</evidence>
<sequence>MNAMTDSPRTRTNLVRGLRRFVDRHFHHKGHLGRGIDDLHANLGMSSRSLREPVDTQVTVTVPTSSMARPLIYAPEMDGQADPGEVVWFRVVRTKDAEPELRACLVVGRNEHTLLGMLISSNPEHRTEDNWIPIGTGLWDTKGNKCWVRVDKIVEIPESQIQRRGVSMPERRYDRIAAHLRTHHGWT</sequence>
<dbReference type="OrthoDB" id="5184628at2"/>
<dbReference type="HOGENOM" id="CLU_097054_0_0_11"/>
<accession>S4XCY1</accession>
<organism evidence="1 2">
    <name type="scientific">Corynebacterium terpenotabidum Y-11</name>
    <dbReference type="NCBI Taxonomy" id="1200352"/>
    <lineage>
        <taxon>Bacteria</taxon>
        <taxon>Bacillati</taxon>
        <taxon>Actinomycetota</taxon>
        <taxon>Actinomycetes</taxon>
        <taxon>Mycobacteriales</taxon>
        <taxon>Corynebacteriaceae</taxon>
        <taxon>Corynebacterium</taxon>
    </lineage>
</organism>
<dbReference type="eggNOG" id="COG2337">
    <property type="taxonomic scope" value="Bacteria"/>
</dbReference>
<dbReference type="SUPFAM" id="SSF50118">
    <property type="entry name" value="Cell growth inhibitor/plasmid maintenance toxic component"/>
    <property type="match status" value="1"/>
</dbReference>
<dbReference type="PATRIC" id="fig|1200352.3.peg.752"/>
<dbReference type="STRING" id="1200352.A606_03740"/>
<reference evidence="1 2" key="1">
    <citation type="submission" date="2012-06" db="EMBL/GenBank/DDBJ databases">
        <title>Complete genome sequence of Corynebacterium terpenotabidum Y-11 (=DSM 44721).</title>
        <authorList>
            <person name="Ruckert C."/>
            <person name="Albersmeier A."/>
            <person name="Al-Dilaimi A."/>
            <person name="Szczepanowski R."/>
            <person name="Kalinowski J."/>
        </authorList>
    </citation>
    <scope>NUCLEOTIDE SEQUENCE [LARGE SCALE GENOMIC DNA]</scope>
    <source>
        <strain evidence="1 2">Y-11</strain>
    </source>
</reference>
<name>S4XCY1_9CORY</name>
<dbReference type="EMBL" id="CP003696">
    <property type="protein sequence ID" value="AGP30399.1"/>
    <property type="molecule type" value="Genomic_DNA"/>
</dbReference>
<gene>
    <name evidence="1" type="ORF">A606_03740</name>
</gene>
<dbReference type="Proteomes" id="UP000014809">
    <property type="component" value="Chromosome"/>
</dbReference>
<evidence type="ECO:0000313" key="2">
    <source>
        <dbReference type="Proteomes" id="UP000014809"/>
    </source>
</evidence>
<protein>
    <recommendedName>
        <fullName evidence="3">PemK-like protein</fullName>
    </recommendedName>
</protein>
<dbReference type="KEGG" id="cter:A606_03740"/>
<evidence type="ECO:0008006" key="3">
    <source>
        <dbReference type="Google" id="ProtNLM"/>
    </source>
</evidence>